<proteinExistence type="predicted"/>
<organism evidence="3 4">
    <name type="scientific">Mycoplasmopsis caviae</name>
    <dbReference type="NCBI Taxonomy" id="55603"/>
    <lineage>
        <taxon>Bacteria</taxon>
        <taxon>Bacillati</taxon>
        <taxon>Mycoplasmatota</taxon>
        <taxon>Mycoplasmoidales</taxon>
        <taxon>Metamycoplasmataceae</taxon>
        <taxon>Mycoplasmopsis</taxon>
    </lineage>
</organism>
<feature type="transmembrane region" description="Helical" evidence="1">
    <location>
        <begin position="12"/>
        <end position="30"/>
    </location>
</feature>
<dbReference type="EMBL" id="CP101806">
    <property type="protein sequence ID" value="UUD35011.1"/>
    <property type="molecule type" value="Genomic_DNA"/>
</dbReference>
<gene>
    <name evidence="3" type="ORF">NCTC10126_00662</name>
    <name evidence="2" type="ORF">NPA07_04360</name>
</gene>
<evidence type="ECO:0000313" key="5">
    <source>
        <dbReference type="Proteomes" id="UP001058569"/>
    </source>
</evidence>
<evidence type="ECO:0000256" key="1">
    <source>
        <dbReference type="SAM" id="Phobius"/>
    </source>
</evidence>
<dbReference type="OrthoDB" id="9919494at2"/>
<reference evidence="2" key="2">
    <citation type="submission" date="2022-07" db="EMBL/GenBank/DDBJ databases">
        <title>Complete genome of Mycoplasma caviae type strain G122.</title>
        <authorList>
            <person name="Spergser J."/>
        </authorList>
    </citation>
    <scope>NUCLEOTIDE SEQUENCE</scope>
    <source>
        <strain evidence="2">G122</strain>
    </source>
</reference>
<dbReference type="Proteomes" id="UP001058569">
    <property type="component" value="Chromosome"/>
</dbReference>
<feature type="transmembrane region" description="Helical" evidence="1">
    <location>
        <begin position="70"/>
        <end position="93"/>
    </location>
</feature>
<dbReference type="EMBL" id="UZVY01000001">
    <property type="protein sequence ID" value="VDR42162.1"/>
    <property type="molecule type" value="Genomic_DNA"/>
</dbReference>
<evidence type="ECO:0000313" key="4">
    <source>
        <dbReference type="Proteomes" id="UP000280036"/>
    </source>
</evidence>
<protein>
    <submittedName>
        <fullName evidence="3">Uncharacterized protein</fullName>
    </submittedName>
</protein>
<reference evidence="3 4" key="1">
    <citation type="submission" date="2018-12" db="EMBL/GenBank/DDBJ databases">
        <authorList>
            <consortium name="Pathogen Informatics"/>
        </authorList>
    </citation>
    <scope>NUCLEOTIDE SEQUENCE [LARGE SCALE GENOMIC DNA]</scope>
    <source>
        <strain evidence="3 4">NCTC10126</strain>
    </source>
</reference>
<evidence type="ECO:0000313" key="2">
    <source>
        <dbReference type="EMBL" id="UUD35011.1"/>
    </source>
</evidence>
<keyword evidence="1" id="KW-0472">Membrane</keyword>
<dbReference type="Proteomes" id="UP000280036">
    <property type="component" value="Unassembled WGS sequence"/>
</dbReference>
<keyword evidence="5" id="KW-1185">Reference proteome</keyword>
<feature type="transmembrane region" description="Helical" evidence="1">
    <location>
        <begin position="113"/>
        <end position="137"/>
    </location>
</feature>
<evidence type="ECO:0000313" key="3">
    <source>
        <dbReference type="EMBL" id="VDR42162.1"/>
    </source>
</evidence>
<feature type="transmembrane region" description="Helical" evidence="1">
    <location>
        <begin position="36"/>
        <end position="58"/>
    </location>
</feature>
<accession>A0A3P8LIB0</accession>
<dbReference type="AlphaFoldDB" id="A0A3P8LIB0"/>
<dbReference type="RefSeq" id="WP_126118378.1">
    <property type="nucleotide sequence ID" value="NZ_CP101806.1"/>
</dbReference>
<sequence length="142" mass="16092">MDNQKEKKVHIIFWCLTLILGLLSLSFFNYKNTRFAVALGYLIGSASGFLAYELRNLLSYKIIVSNKPRAFALGFGGTLLNMVWIGLLLFALFKINSSALNNPYSSKIERNSFWPINIVAFIPGFLTFYISIFIVYVGSKDK</sequence>
<keyword evidence="1" id="KW-1133">Transmembrane helix</keyword>
<keyword evidence="1" id="KW-0812">Transmembrane</keyword>
<name>A0A3P8LIB0_9BACT</name>